<evidence type="ECO:0000256" key="1">
    <source>
        <dbReference type="ARBA" id="ARBA00004141"/>
    </source>
</evidence>
<dbReference type="PANTHER" id="PTHR45743:SF2">
    <property type="entry name" value="POTASSIUM CHANNEL AKT1"/>
    <property type="match status" value="1"/>
</dbReference>
<keyword evidence="7" id="KW-0406">Ion transport</keyword>
<dbReference type="Proteomes" id="UP001363151">
    <property type="component" value="Unassembled WGS sequence"/>
</dbReference>
<feature type="domain" description="Ion transport" evidence="6">
    <location>
        <begin position="151"/>
        <end position="277"/>
    </location>
</feature>
<dbReference type="PANTHER" id="PTHR45743">
    <property type="entry name" value="POTASSIUM CHANNEL AKT1"/>
    <property type="match status" value="1"/>
</dbReference>
<proteinExistence type="predicted"/>
<dbReference type="InterPro" id="IPR005821">
    <property type="entry name" value="Ion_trans_dom"/>
</dbReference>
<protein>
    <submittedName>
        <fullName evidence="7">Voltage-gated potassium channel</fullName>
    </submittedName>
</protein>
<keyword evidence="4 5" id="KW-0472">Membrane</keyword>
<comment type="subcellular location">
    <subcellularLocation>
        <location evidence="1">Membrane</location>
        <topology evidence="1">Multi-pass membrane protein</topology>
    </subcellularLocation>
</comment>
<evidence type="ECO:0000256" key="5">
    <source>
        <dbReference type="SAM" id="Phobius"/>
    </source>
</evidence>
<keyword evidence="2 5" id="KW-0812">Transmembrane</keyword>
<evidence type="ECO:0000256" key="3">
    <source>
        <dbReference type="ARBA" id="ARBA00022989"/>
    </source>
</evidence>
<dbReference type="GO" id="GO:0034220">
    <property type="term" value="P:monoatomic ion transmembrane transport"/>
    <property type="evidence" value="ECO:0007669"/>
    <property type="project" value="UniProtKB-KW"/>
</dbReference>
<gene>
    <name evidence="7" type="ORF">SO694_00207020</name>
</gene>
<organism evidence="7 8">
    <name type="scientific">Aureococcus anophagefferens</name>
    <name type="common">Harmful bloom alga</name>
    <dbReference type="NCBI Taxonomy" id="44056"/>
    <lineage>
        <taxon>Eukaryota</taxon>
        <taxon>Sar</taxon>
        <taxon>Stramenopiles</taxon>
        <taxon>Ochrophyta</taxon>
        <taxon>Pelagophyceae</taxon>
        <taxon>Pelagomonadales</taxon>
        <taxon>Pelagomonadaceae</taxon>
        <taxon>Aureococcus</taxon>
    </lineage>
</organism>
<evidence type="ECO:0000313" key="7">
    <source>
        <dbReference type="EMBL" id="KAK7234280.1"/>
    </source>
</evidence>
<dbReference type="SUPFAM" id="SSF81324">
    <property type="entry name" value="Voltage-gated potassium channels"/>
    <property type="match status" value="1"/>
</dbReference>
<dbReference type="Pfam" id="PF00520">
    <property type="entry name" value="Ion_trans"/>
    <property type="match status" value="1"/>
</dbReference>
<accession>A0ABR1FNK6</accession>
<dbReference type="InterPro" id="IPR045319">
    <property type="entry name" value="KAT/AKT"/>
</dbReference>
<keyword evidence="8" id="KW-1185">Reference proteome</keyword>
<keyword evidence="3 5" id="KW-1133">Transmembrane helix</keyword>
<evidence type="ECO:0000313" key="8">
    <source>
        <dbReference type="Proteomes" id="UP001363151"/>
    </source>
</evidence>
<evidence type="ECO:0000256" key="2">
    <source>
        <dbReference type="ARBA" id="ARBA00022692"/>
    </source>
</evidence>
<keyword evidence="7" id="KW-0407">Ion channel</keyword>
<reference evidence="7 8" key="1">
    <citation type="submission" date="2024-03" db="EMBL/GenBank/DDBJ databases">
        <title>Aureococcus anophagefferens CCMP1851 and Kratosvirus quantuckense: Draft genome of a second virus-susceptible host strain in the model system.</title>
        <authorList>
            <person name="Chase E."/>
            <person name="Truchon A.R."/>
            <person name="Schepens W."/>
            <person name="Wilhelm S.W."/>
        </authorList>
    </citation>
    <scope>NUCLEOTIDE SEQUENCE [LARGE SCALE GENOMIC DNA]</scope>
    <source>
        <strain evidence="7 8">CCMP1851</strain>
    </source>
</reference>
<name>A0ABR1FNK6_AURAN</name>
<sequence>MTTASSIFVTHGDEGDVDEPFTVKLALKPGKGAAARILRQFCKPWTQTARGAASEFRDANVRELSHRVADIDMKIDAWATSVQGSRREPTAPLVSFRSTASKEARPVKHFAKRGNDFFYHGKGYVHAGGVEIFPRRQKRWFKLVNPTDASYRAWTWLLIPALIWTAVALPFEMAFTLSVHARTASHGGRFLFTVNRVCDLYFAADFLLMFSVAYFDNKHDAWILDRRRIAAKYLRGWCVVDLASIVPYDIFADDSYGASTFCGSCGSRALKLIRVSRASAV</sequence>
<evidence type="ECO:0000259" key="6">
    <source>
        <dbReference type="Pfam" id="PF00520"/>
    </source>
</evidence>
<dbReference type="Gene3D" id="1.10.287.70">
    <property type="match status" value="1"/>
</dbReference>
<keyword evidence="7" id="KW-0813">Transport</keyword>
<feature type="transmembrane region" description="Helical" evidence="5">
    <location>
        <begin position="153"/>
        <end position="177"/>
    </location>
</feature>
<comment type="caution">
    <text evidence="7">The sequence shown here is derived from an EMBL/GenBank/DDBJ whole genome shotgun (WGS) entry which is preliminary data.</text>
</comment>
<dbReference type="EMBL" id="JBBJCI010000333">
    <property type="protein sequence ID" value="KAK7234280.1"/>
    <property type="molecule type" value="Genomic_DNA"/>
</dbReference>
<evidence type="ECO:0000256" key="4">
    <source>
        <dbReference type="ARBA" id="ARBA00023136"/>
    </source>
</evidence>
<feature type="transmembrane region" description="Helical" evidence="5">
    <location>
        <begin position="198"/>
        <end position="215"/>
    </location>
</feature>